<evidence type="ECO:0000313" key="10">
    <source>
        <dbReference type="Proteomes" id="UP000796880"/>
    </source>
</evidence>
<gene>
    <name evidence="9" type="ORF">FNV43_RR11422</name>
</gene>
<dbReference type="PROSITE" id="PS00086">
    <property type="entry name" value="CYTOCHROME_P450"/>
    <property type="match status" value="2"/>
</dbReference>
<dbReference type="PRINTS" id="PR00385">
    <property type="entry name" value="P450"/>
</dbReference>
<accession>A0A8K0MHU9</accession>
<reference evidence="9" key="1">
    <citation type="submission" date="2020-03" db="EMBL/GenBank/DDBJ databases">
        <title>A high-quality chromosome-level genome assembly of a woody plant with both climbing and erect habits, Rhamnella rubrinervis.</title>
        <authorList>
            <person name="Lu Z."/>
            <person name="Yang Y."/>
            <person name="Zhu X."/>
            <person name="Sun Y."/>
        </authorList>
    </citation>
    <scope>NUCLEOTIDE SEQUENCE</scope>
    <source>
        <strain evidence="9">BYM</strain>
        <tissue evidence="9">Leaf</tissue>
    </source>
</reference>
<dbReference type="InterPro" id="IPR017972">
    <property type="entry name" value="Cyt_P450_CS"/>
</dbReference>
<name>A0A8K0MHU9_9ROSA</name>
<dbReference type="PRINTS" id="PR00463">
    <property type="entry name" value="EP450I"/>
</dbReference>
<dbReference type="OrthoDB" id="2789670at2759"/>
<organism evidence="9 10">
    <name type="scientific">Rhamnella rubrinervis</name>
    <dbReference type="NCBI Taxonomy" id="2594499"/>
    <lineage>
        <taxon>Eukaryota</taxon>
        <taxon>Viridiplantae</taxon>
        <taxon>Streptophyta</taxon>
        <taxon>Embryophyta</taxon>
        <taxon>Tracheophyta</taxon>
        <taxon>Spermatophyta</taxon>
        <taxon>Magnoliopsida</taxon>
        <taxon>eudicotyledons</taxon>
        <taxon>Gunneridae</taxon>
        <taxon>Pentapetalae</taxon>
        <taxon>rosids</taxon>
        <taxon>fabids</taxon>
        <taxon>Rosales</taxon>
        <taxon>Rhamnaceae</taxon>
        <taxon>rhamnoid group</taxon>
        <taxon>Rhamneae</taxon>
        <taxon>Rhamnella</taxon>
    </lineage>
</organism>
<dbReference type="CDD" id="cd20654">
    <property type="entry name" value="CYP82"/>
    <property type="match status" value="2"/>
</dbReference>
<protein>
    <recommendedName>
        <fullName evidence="11">Cytochrome P450</fullName>
    </recommendedName>
</protein>
<keyword evidence="5 7" id="KW-0408">Iron</keyword>
<dbReference type="InterPro" id="IPR050651">
    <property type="entry name" value="Plant_Cytochrome_P450_Monoox"/>
</dbReference>
<evidence type="ECO:0000256" key="6">
    <source>
        <dbReference type="ARBA" id="ARBA00023033"/>
    </source>
</evidence>
<dbReference type="AlphaFoldDB" id="A0A8K0MHU9"/>
<evidence type="ECO:0000256" key="4">
    <source>
        <dbReference type="ARBA" id="ARBA00023002"/>
    </source>
</evidence>
<keyword evidence="8" id="KW-0812">Transmembrane</keyword>
<keyword evidence="8" id="KW-0472">Membrane</keyword>
<comment type="similarity">
    <text evidence="1">Belongs to the cytochrome P450 family.</text>
</comment>
<keyword evidence="2 7" id="KW-0349">Heme</keyword>
<dbReference type="EMBL" id="VOIH02000005">
    <property type="protein sequence ID" value="KAF3446243.1"/>
    <property type="molecule type" value="Genomic_DNA"/>
</dbReference>
<evidence type="ECO:0000313" key="9">
    <source>
        <dbReference type="EMBL" id="KAF3446243.1"/>
    </source>
</evidence>
<keyword evidence="6" id="KW-0503">Monooxygenase</keyword>
<proteinExistence type="inferred from homology"/>
<evidence type="ECO:0000256" key="7">
    <source>
        <dbReference type="PIRSR" id="PIRSR602401-1"/>
    </source>
</evidence>
<dbReference type="GO" id="GO:0005506">
    <property type="term" value="F:iron ion binding"/>
    <property type="evidence" value="ECO:0007669"/>
    <property type="project" value="InterPro"/>
</dbReference>
<evidence type="ECO:0000256" key="2">
    <source>
        <dbReference type="ARBA" id="ARBA00022617"/>
    </source>
</evidence>
<dbReference type="Gene3D" id="1.10.630.10">
    <property type="entry name" value="Cytochrome P450"/>
    <property type="match status" value="2"/>
</dbReference>
<dbReference type="PANTHER" id="PTHR47947:SF39">
    <property type="entry name" value="CYTOCHROME P450"/>
    <property type="match status" value="1"/>
</dbReference>
<dbReference type="GO" id="GO:0016705">
    <property type="term" value="F:oxidoreductase activity, acting on paired donors, with incorporation or reduction of molecular oxygen"/>
    <property type="evidence" value="ECO:0007669"/>
    <property type="project" value="InterPro"/>
</dbReference>
<dbReference type="GO" id="GO:0004497">
    <property type="term" value="F:monooxygenase activity"/>
    <property type="evidence" value="ECO:0007669"/>
    <property type="project" value="UniProtKB-KW"/>
</dbReference>
<dbReference type="FunFam" id="1.10.630.10:FF:000026">
    <property type="entry name" value="Cytochrome P450 82C4"/>
    <property type="match status" value="2"/>
</dbReference>
<evidence type="ECO:0000256" key="1">
    <source>
        <dbReference type="ARBA" id="ARBA00010617"/>
    </source>
</evidence>
<dbReference type="GO" id="GO:0020037">
    <property type="term" value="F:heme binding"/>
    <property type="evidence" value="ECO:0007669"/>
    <property type="project" value="InterPro"/>
</dbReference>
<keyword evidence="4" id="KW-0560">Oxidoreductase</keyword>
<dbReference type="PANTHER" id="PTHR47947">
    <property type="entry name" value="CYTOCHROME P450 82C3-RELATED"/>
    <property type="match status" value="1"/>
</dbReference>
<sequence>MEFLFQHVDTAIAGVLVAILVFLYFTRNRFRVSDQTPKPPEAEGGWPLFGHLHLFGGSSSQLPHISLGALADKYGPVFTIQIGVHPTLVINNWEVAKECYTTYDVAVSSRPKSIAAQILGCNYANFGFSPYGPFWRKMRKLTASELLSNSRLQMLKHVRAYEVESSIKELYKLWTKRQNGGDHVMVEMKQWIGDINLNVILRMVAGKRYFGATAGNDENEETHRCRNAIREFFHLSGQFLLGDAFPFLKWLDFSGYQKAMKKTAKELDSFVGEWLDEHRRKRDCGNFNGDQDFMDVMLSILDHNDHDLAGFDTDTVTKATSMSLISGGSDTTTVTLEWVLSLLLNHPSVLKKVKDELDIHVGKERLVNELDISNLVYLQAVVKETLRLYPAGPLSGLREFTEDCVIGGHHVRKGTRLITNLWKIQTDPRIWSDPLEYKPERFLTTHKDVDVKGKHFQLIPFGAGRRICPGMNFGLQMTELVLASLLHAFDISTSGPVDMTASFGLSVVKTNPLDVHVKPRLSTHLRVVKGNTAPEPKGAWPVIGHLHMLVGSKPPHITLGALADKYGPVFTVRIGLHPALVICNSEAAKDCFTINDMSVSSRPQLVSLKHIGYDHAMFSFAPYGTYWREVRKMSTLKLLSNRQLELLKPIRVSEVATFIKKIHQLWTEKKNVSRQGLVEMKQWFGDLTLNVILRMVAGKRYSIAANARDVMPYIGWLDLGGYEKAMKKTAKDLDDTLDKWLEEHKRKRQEVPGGGDQVDREGQNFMDVMLSVLDQDSDLAGYDADRINKATSLTMISSANDTITVVLTWALSLLLNNRHVLKKAKDELDACVGRERVVDESDLNKLVYIQAIVKETLRLYPAAPLSGPREFTEDCTIAGYHFPKGTRLFTNLWKIQTDPQIWSDPLVFNPERFMTTHRDVDFWGRQHFEYIPFGSGRRVCPAISFAWQMVNFSLASFLHAFDISTPSDAVVDMTESFGLTNLKATPLEVVVTPRLPASMYYL</sequence>
<dbReference type="InterPro" id="IPR001128">
    <property type="entry name" value="Cyt_P450"/>
</dbReference>
<comment type="cofactor">
    <cofactor evidence="7">
        <name>heme</name>
        <dbReference type="ChEBI" id="CHEBI:30413"/>
    </cofactor>
</comment>
<dbReference type="Proteomes" id="UP000796880">
    <property type="component" value="Unassembled WGS sequence"/>
</dbReference>
<evidence type="ECO:0008006" key="11">
    <source>
        <dbReference type="Google" id="ProtNLM"/>
    </source>
</evidence>
<evidence type="ECO:0000256" key="3">
    <source>
        <dbReference type="ARBA" id="ARBA00022723"/>
    </source>
</evidence>
<dbReference type="InterPro" id="IPR036396">
    <property type="entry name" value="Cyt_P450_sf"/>
</dbReference>
<evidence type="ECO:0000256" key="5">
    <source>
        <dbReference type="ARBA" id="ARBA00023004"/>
    </source>
</evidence>
<dbReference type="InterPro" id="IPR002401">
    <property type="entry name" value="Cyt_P450_E_grp-I"/>
</dbReference>
<keyword evidence="8" id="KW-1133">Transmembrane helix</keyword>
<dbReference type="Pfam" id="PF00067">
    <property type="entry name" value="p450"/>
    <property type="match status" value="2"/>
</dbReference>
<feature type="binding site" description="axial binding residue" evidence="7">
    <location>
        <position position="468"/>
    </location>
    <ligand>
        <name>heme</name>
        <dbReference type="ChEBI" id="CHEBI:30413"/>
    </ligand>
    <ligandPart>
        <name>Fe</name>
        <dbReference type="ChEBI" id="CHEBI:18248"/>
    </ligandPart>
</feature>
<evidence type="ECO:0000256" key="8">
    <source>
        <dbReference type="SAM" id="Phobius"/>
    </source>
</evidence>
<keyword evidence="10" id="KW-1185">Reference proteome</keyword>
<dbReference type="SUPFAM" id="SSF48264">
    <property type="entry name" value="Cytochrome P450"/>
    <property type="match status" value="2"/>
</dbReference>
<comment type="caution">
    <text evidence="9">The sequence shown here is derived from an EMBL/GenBank/DDBJ whole genome shotgun (WGS) entry which is preliminary data.</text>
</comment>
<feature type="transmembrane region" description="Helical" evidence="8">
    <location>
        <begin position="7"/>
        <end position="25"/>
    </location>
</feature>
<keyword evidence="3 7" id="KW-0479">Metal-binding</keyword>